<dbReference type="Gene3D" id="2.60.120.620">
    <property type="entry name" value="q2cbj1_9rhob like domain"/>
    <property type="match status" value="1"/>
</dbReference>
<proteinExistence type="predicted"/>
<protein>
    <recommendedName>
        <fullName evidence="1">Prolyl 4-hydroxylase alpha subunit Fe(2+) 2OG dioxygenase domain-containing protein</fullName>
    </recommendedName>
</protein>
<dbReference type="PANTHER" id="PTHR12117">
    <property type="entry name" value="HISTONE ACETYLTRANSFERASE COMPLEX"/>
    <property type="match status" value="1"/>
</dbReference>
<evidence type="ECO:0000259" key="1">
    <source>
        <dbReference type="Pfam" id="PF13640"/>
    </source>
</evidence>
<dbReference type="EMBL" id="CP000352">
    <property type="protein sequence ID" value="ABF09424.1"/>
    <property type="molecule type" value="Genomic_DNA"/>
</dbReference>
<dbReference type="GO" id="GO:0005737">
    <property type="term" value="C:cytoplasm"/>
    <property type="evidence" value="ECO:0007669"/>
    <property type="project" value="TreeGrafter"/>
</dbReference>
<feature type="domain" description="Prolyl 4-hydroxylase alpha subunit Fe(2+) 2OG dioxygenase" evidence="1">
    <location>
        <begin position="129"/>
        <end position="227"/>
    </location>
</feature>
<dbReference type="HOGENOM" id="CLU_078769_0_0_4"/>
<name>Q1LKA2_CUPMC</name>
<evidence type="ECO:0000313" key="3">
    <source>
        <dbReference type="Proteomes" id="UP000002429"/>
    </source>
</evidence>
<organism evidence="2 3">
    <name type="scientific">Cupriavidus metallidurans (strain ATCC 43123 / DSM 2839 / NBRC 102507 / CH34)</name>
    <name type="common">Ralstonia metallidurans</name>
    <dbReference type="NCBI Taxonomy" id="266264"/>
    <lineage>
        <taxon>Bacteria</taxon>
        <taxon>Pseudomonadati</taxon>
        <taxon>Pseudomonadota</taxon>
        <taxon>Betaproteobacteria</taxon>
        <taxon>Burkholderiales</taxon>
        <taxon>Burkholderiaceae</taxon>
        <taxon>Cupriavidus</taxon>
    </lineage>
</organism>
<dbReference type="RefSeq" id="WP_011517125.1">
    <property type="nucleotide sequence ID" value="NC_007973.1"/>
</dbReference>
<dbReference type="eggNOG" id="COG3751">
    <property type="taxonomic scope" value="Bacteria"/>
</dbReference>
<gene>
    <name evidence="2" type="ordered locus">Rmet_2547</name>
</gene>
<dbReference type="AlphaFoldDB" id="Q1LKA2"/>
<dbReference type="PANTHER" id="PTHR12117:SF0">
    <property type="entry name" value="PROLYL 3-HYDROXYLASE OGFOD1"/>
    <property type="match status" value="1"/>
</dbReference>
<reference evidence="3" key="1">
    <citation type="journal article" date="2010" name="PLoS ONE">
        <title>The complete genome sequence of Cupriavidus metallidurans strain CH34, a master survivalist in harsh and anthropogenic environments.</title>
        <authorList>
            <person name="Janssen P.J."/>
            <person name="Van Houdt R."/>
            <person name="Moors H."/>
            <person name="Monsieurs P."/>
            <person name="Morin N."/>
            <person name="Michaux A."/>
            <person name="Benotmane M.A."/>
            <person name="Leys N."/>
            <person name="Vallaeys T."/>
            <person name="Lapidus A."/>
            <person name="Monchy S."/>
            <person name="Medigue C."/>
            <person name="Taghavi S."/>
            <person name="McCorkle S."/>
            <person name="Dunn J."/>
            <person name="van der Lelie D."/>
            <person name="Mergeay M."/>
        </authorList>
    </citation>
    <scope>NUCLEOTIDE SEQUENCE [LARGE SCALE GENOMIC DNA]</scope>
    <source>
        <strain evidence="3">ATCC 43123 / DSM 2839 / NBRC 102507 / CH34</strain>
    </source>
</reference>
<accession>Q1LKA2</accession>
<evidence type="ECO:0000313" key="2">
    <source>
        <dbReference type="EMBL" id="ABF09424.1"/>
    </source>
</evidence>
<keyword evidence="3" id="KW-1185">Reference proteome</keyword>
<dbReference type="GO" id="GO:0006449">
    <property type="term" value="P:regulation of translational termination"/>
    <property type="evidence" value="ECO:0007669"/>
    <property type="project" value="TreeGrafter"/>
</dbReference>
<dbReference type="InterPro" id="IPR051842">
    <property type="entry name" value="uS12_prolyl_hydroxylase"/>
</dbReference>
<dbReference type="Pfam" id="PF13640">
    <property type="entry name" value="2OG-FeII_Oxy_3"/>
    <property type="match status" value="1"/>
</dbReference>
<sequence>MEQATQVVERPADGFENIKTIDVARLLREEHLLTNEFAQQRPFRYIVIDNFLHADQAERIYKSYPAIDEAWQNGNDVHTKGKWGTPDVEGTVAGEFYREVNSPEFRTLLGRITGIPQLLQDPDLQGAGLHQIRDGGFLSVHIDFNRLRGSNLDRRLNLLVYMNPGWKEEWGGCLELWDMEKKQMVSSVLPLLNRCVIFETNEISYHGHPVPVSSGGVTRKSLSVYYYTDGRDDVVADNHSTIYVNTQGAEGSAKLLKNGIAHSARKLIKKLGGDGNF</sequence>
<dbReference type="KEGG" id="rme:Rmet_2547"/>
<dbReference type="STRING" id="266264.Rmet_2547"/>
<dbReference type="GO" id="GO:0031543">
    <property type="term" value="F:peptidyl-proline dioxygenase activity"/>
    <property type="evidence" value="ECO:0007669"/>
    <property type="project" value="TreeGrafter"/>
</dbReference>
<dbReference type="InterPro" id="IPR044862">
    <property type="entry name" value="Pro_4_hyd_alph_FE2OG_OXY"/>
</dbReference>
<dbReference type="Proteomes" id="UP000002429">
    <property type="component" value="Chromosome"/>
</dbReference>